<organism evidence="1 2">
    <name type="scientific">Clostridium magnum DSM 2767</name>
    <dbReference type="NCBI Taxonomy" id="1121326"/>
    <lineage>
        <taxon>Bacteria</taxon>
        <taxon>Bacillati</taxon>
        <taxon>Bacillota</taxon>
        <taxon>Clostridia</taxon>
        <taxon>Eubacteriales</taxon>
        <taxon>Clostridiaceae</taxon>
        <taxon>Clostridium</taxon>
    </lineage>
</organism>
<dbReference type="PANTHER" id="PTHR35787:SF1">
    <property type="entry name" value="GLYCEROL UPTAKE OPERON ANTITERMINATOR REGULATORY PROTEIN"/>
    <property type="match status" value="1"/>
</dbReference>
<comment type="caution">
    <text evidence="1">The sequence shown here is derived from an EMBL/GenBank/DDBJ whole genome shotgun (WGS) entry which is preliminary data.</text>
</comment>
<reference evidence="1 2" key="1">
    <citation type="submission" date="2016-04" db="EMBL/GenBank/DDBJ databases">
        <title>Genome sequence of Clostridium magnum DSM 2767.</title>
        <authorList>
            <person name="Poehlein A."/>
            <person name="Uhlig R."/>
            <person name="Fischer R."/>
            <person name="Bahl H."/>
            <person name="Daniel R."/>
        </authorList>
    </citation>
    <scope>NUCLEOTIDE SEQUENCE [LARGE SCALE GENOMIC DNA]</scope>
    <source>
        <strain evidence="1 2">DSM 2767</strain>
    </source>
</reference>
<dbReference type="Pfam" id="PF04309">
    <property type="entry name" value="G3P_antiterm"/>
    <property type="match status" value="1"/>
</dbReference>
<dbReference type="EMBL" id="LWAE01000001">
    <property type="protein sequence ID" value="KZL94024.1"/>
    <property type="molecule type" value="Genomic_DNA"/>
</dbReference>
<evidence type="ECO:0000313" key="1">
    <source>
        <dbReference type="EMBL" id="KZL94024.1"/>
    </source>
</evidence>
<dbReference type="GO" id="GO:0006355">
    <property type="term" value="P:regulation of DNA-templated transcription"/>
    <property type="evidence" value="ECO:0007669"/>
    <property type="project" value="InterPro"/>
</dbReference>
<dbReference type="PIRSF" id="PIRSF016897">
    <property type="entry name" value="GlpP"/>
    <property type="match status" value="1"/>
</dbReference>
<keyword evidence="2" id="KW-1185">Reference proteome</keyword>
<dbReference type="InterPro" id="IPR006699">
    <property type="entry name" value="GlpP"/>
</dbReference>
<proteinExistence type="predicted"/>
<sequence length="187" mass="20209">MKNLKEILVENPIIAAIRNDKDLKKALQSKASIVFVLYGDVINIAKVCKMLEEKGKIVFVHVDFIDGLKGDSAGIKFIKEFAKPHGIISTKASNIKCGNNIGLYTIQRLFVIDSLSLNTGINNIQENKPNAVEVMPGVASKIISSLEQKVHVPIIAGGLIKNKKDVMDSLAAGAIAISTTADALWDL</sequence>
<dbReference type="SUPFAM" id="SSF110391">
    <property type="entry name" value="GlpP-like"/>
    <property type="match status" value="1"/>
</dbReference>
<dbReference type="OrthoDB" id="9799580at2"/>
<dbReference type="Proteomes" id="UP000076603">
    <property type="component" value="Unassembled WGS sequence"/>
</dbReference>
<dbReference type="AlphaFoldDB" id="A0A162UKP2"/>
<dbReference type="PATRIC" id="fig|1121326.3.peg.1037"/>
<dbReference type="STRING" id="1121326.CLMAG_10770"/>
<dbReference type="PANTHER" id="PTHR35787">
    <property type="entry name" value="GLYCEROL UPTAKE OPERON ANTITERMINATOR REGULATORY PROTEIN"/>
    <property type="match status" value="1"/>
</dbReference>
<dbReference type="RefSeq" id="WP_066618890.1">
    <property type="nucleotide sequence ID" value="NZ_FQXL01000010.1"/>
</dbReference>
<dbReference type="Gene3D" id="3.20.20.70">
    <property type="entry name" value="Aldolase class I"/>
    <property type="match status" value="1"/>
</dbReference>
<name>A0A162UKP2_9CLOT</name>
<protein>
    <submittedName>
        <fullName evidence="1">Glycerol-3-phosphate responsive antiterminator</fullName>
    </submittedName>
</protein>
<dbReference type="InterPro" id="IPR013785">
    <property type="entry name" value="Aldolase_TIM"/>
</dbReference>
<evidence type="ECO:0000313" key="2">
    <source>
        <dbReference type="Proteomes" id="UP000076603"/>
    </source>
</evidence>
<dbReference type="GO" id="GO:0006071">
    <property type="term" value="P:glycerol metabolic process"/>
    <property type="evidence" value="ECO:0007669"/>
    <property type="project" value="InterPro"/>
</dbReference>
<accession>A0A162UKP2</accession>
<gene>
    <name evidence="1" type="ORF">CLMAG_10770</name>
</gene>